<dbReference type="InterPro" id="IPR001123">
    <property type="entry name" value="LeuE-type"/>
</dbReference>
<dbReference type="GO" id="GO:0005886">
    <property type="term" value="C:plasma membrane"/>
    <property type="evidence" value="ECO:0007669"/>
    <property type="project" value="UniProtKB-SubCell"/>
</dbReference>
<dbReference type="PANTHER" id="PTHR30086">
    <property type="entry name" value="ARGININE EXPORTER PROTEIN ARGO"/>
    <property type="match status" value="1"/>
</dbReference>
<evidence type="ECO:0000256" key="1">
    <source>
        <dbReference type="ARBA" id="ARBA00004651"/>
    </source>
</evidence>
<comment type="caution">
    <text evidence="7">The sequence shown here is derived from an EMBL/GenBank/DDBJ whole genome shotgun (WGS) entry which is preliminary data.</text>
</comment>
<feature type="transmembrane region" description="Helical" evidence="6">
    <location>
        <begin position="41"/>
        <end position="66"/>
    </location>
</feature>
<keyword evidence="3 6" id="KW-0812">Transmembrane</keyword>
<comment type="subcellular location">
    <subcellularLocation>
        <location evidence="1">Cell membrane</location>
        <topology evidence="1">Multi-pass membrane protein</topology>
    </subcellularLocation>
</comment>
<keyword evidence="2" id="KW-1003">Cell membrane</keyword>
<dbReference type="AlphaFoldDB" id="A0A550JHM6"/>
<sequence>MPEASTLSLFVVAAALLVVVPGPNTLYIITRSAHQGLAAGALSCLGVMVGTLFHTAAAALGISALLLSSTTAFNLVKYAGAAYLVYLGIRTLRRGDDPGEEKGAMAEKGAGGTFFQGMLVNVLNPKTTLFIAAFLPQFVDAARGSVPGQILFFGMVLILIGAVSDLAYAFFAAKLGSRLRGDFRFPLQPYLAGCIYLGLGAAAALTGLRKP</sequence>
<dbReference type="PANTHER" id="PTHR30086:SF20">
    <property type="entry name" value="ARGININE EXPORTER PROTEIN ARGO-RELATED"/>
    <property type="match status" value="1"/>
</dbReference>
<keyword evidence="8" id="KW-1185">Reference proteome</keyword>
<dbReference type="PIRSF" id="PIRSF006324">
    <property type="entry name" value="LeuE"/>
    <property type="match status" value="1"/>
</dbReference>
<protein>
    <submittedName>
        <fullName evidence="7">LysE family translocator</fullName>
    </submittedName>
</protein>
<evidence type="ECO:0000256" key="4">
    <source>
        <dbReference type="ARBA" id="ARBA00022989"/>
    </source>
</evidence>
<accession>A0A550JHM6</accession>
<gene>
    <name evidence="7" type="ORF">FL622_05725</name>
</gene>
<reference evidence="7 8" key="1">
    <citation type="submission" date="2019-07" db="EMBL/GenBank/DDBJ databases">
        <title>Insights of Desulfuromonas acetexigens electromicrobiology.</title>
        <authorList>
            <person name="Katuri K."/>
            <person name="Sapireddy V."/>
            <person name="Shaw D.R."/>
            <person name="Saikaly P."/>
        </authorList>
    </citation>
    <scope>NUCLEOTIDE SEQUENCE [LARGE SCALE GENOMIC DNA]</scope>
    <source>
        <strain evidence="7 8">2873</strain>
    </source>
</reference>
<feature type="transmembrane region" description="Helical" evidence="6">
    <location>
        <begin position="190"/>
        <end position="208"/>
    </location>
</feature>
<keyword evidence="4 6" id="KW-1133">Transmembrane helix</keyword>
<dbReference type="OrthoDB" id="9807053at2"/>
<evidence type="ECO:0000256" key="3">
    <source>
        <dbReference type="ARBA" id="ARBA00022692"/>
    </source>
</evidence>
<dbReference type="GO" id="GO:0015171">
    <property type="term" value="F:amino acid transmembrane transporter activity"/>
    <property type="evidence" value="ECO:0007669"/>
    <property type="project" value="TreeGrafter"/>
</dbReference>
<name>A0A550JHM6_9BACT</name>
<proteinExistence type="predicted"/>
<evidence type="ECO:0000313" key="8">
    <source>
        <dbReference type="Proteomes" id="UP000317155"/>
    </source>
</evidence>
<dbReference type="Proteomes" id="UP000317155">
    <property type="component" value="Unassembled WGS sequence"/>
</dbReference>
<keyword evidence="5 6" id="KW-0472">Membrane</keyword>
<evidence type="ECO:0000256" key="2">
    <source>
        <dbReference type="ARBA" id="ARBA00022475"/>
    </source>
</evidence>
<evidence type="ECO:0000256" key="6">
    <source>
        <dbReference type="SAM" id="Phobius"/>
    </source>
</evidence>
<feature type="transmembrane region" description="Helical" evidence="6">
    <location>
        <begin position="6"/>
        <end position="29"/>
    </location>
</feature>
<feature type="transmembrane region" description="Helical" evidence="6">
    <location>
        <begin position="150"/>
        <end position="170"/>
    </location>
</feature>
<evidence type="ECO:0000256" key="5">
    <source>
        <dbReference type="ARBA" id="ARBA00023136"/>
    </source>
</evidence>
<dbReference type="Pfam" id="PF01810">
    <property type="entry name" value="LysE"/>
    <property type="match status" value="1"/>
</dbReference>
<dbReference type="EMBL" id="VJVV01000003">
    <property type="protein sequence ID" value="TRO82683.1"/>
    <property type="molecule type" value="Genomic_DNA"/>
</dbReference>
<evidence type="ECO:0000313" key="7">
    <source>
        <dbReference type="EMBL" id="TRO82683.1"/>
    </source>
</evidence>
<dbReference type="RefSeq" id="WP_092056904.1">
    <property type="nucleotide sequence ID" value="NZ_FOJJ01000023.1"/>
</dbReference>
<organism evidence="7 8">
    <name type="scientific">Trichloromonas acetexigens</name>
    <dbReference type="NCBI Taxonomy" id="38815"/>
    <lineage>
        <taxon>Bacteria</taxon>
        <taxon>Pseudomonadati</taxon>
        <taxon>Thermodesulfobacteriota</taxon>
        <taxon>Desulfuromonadia</taxon>
        <taxon>Desulfuromonadales</taxon>
        <taxon>Trichloromonadaceae</taxon>
        <taxon>Trichloromonas</taxon>
    </lineage>
</organism>